<reference evidence="1" key="1">
    <citation type="journal article" date="2022" name="Mol. Ecol. Resour.">
        <title>The complete and closed genome of the facultative generalist Candidatus Endoriftia persephone from deep-sea hydrothermal vents.</title>
        <authorList>
            <person name="de Oliveira A.L."/>
            <person name="Srivastava A."/>
            <person name="Espada-Hinojosa S."/>
            <person name="Bright M."/>
        </authorList>
    </citation>
    <scope>NUCLEOTIDE SEQUENCE</scope>
    <source>
        <strain evidence="1">Tica-EPR-9o50.N</strain>
    </source>
</reference>
<proteinExistence type="predicted"/>
<name>A0A9J6ZUC3_9GAMM</name>
<dbReference type="KEGG" id="eps:L0Y14_09510"/>
<accession>A0A9J6ZUC3</accession>
<dbReference type="RefSeq" id="WP_138921951.1">
    <property type="nucleotide sequence ID" value="NZ_CP090569.1"/>
</dbReference>
<protein>
    <submittedName>
        <fullName evidence="1">Uncharacterized protein</fullName>
    </submittedName>
</protein>
<dbReference type="EMBL" id="CP090569">
    <property type="protein sequence ID" value="USF86382.1"/>
    <property type="molecule type" value="Genomic_DNA"/>
</dbReference>
<dbReference type="AlphaFoldDB" id="A0A9J6ZUC3"/>
<gene>
    <name evidence="1" type="ORF">L0Y14_09510</name>
</gene>
<evidence type="ECO:0000313" key="1">
    <source>
        <dbReference type="EMBL" id="USF86382.1"/>
    </source>
</evidence>
<dbReference type="Proteomes" id="UP001056649">
    <property type="component" value="Chromosome"/>
</dbReference>
<keyword evidence="2" id="KW-1185">Reference proteome</keyword>
<sequence>MILDCSSPESAKKSLCKIFDVTEPEFLTLIRSVKPYDSDFQPPQDVIYDQTCEQFGAPSSTLKVAWFHGTRVEDHNSFYKHGILPKTAAIKFIEPRLKELAVDLEHSGNNPFSTSLMGKQGEHDEGPFAFLIKDVAIHAPGAHHSYVNAPEMVEDIAGTLLGENFAQLVASYQKITTSYVVTFIADSKGYEIPYALWYLKLIEDGESEIEAANAANTCFCGDGSIISPEQIQNVEHI</sequence>
<evidence type="ECO:0000313" key="2">
    <source>
        <dbReference type="Proteomes" id="UP001056649"/>
    </source>
</evidence>
<organism evidence="1 2">
    <name type="scientific">Candidatus Endoriftia persephonae</name>
    <dbReference type="NCBI Taxonomy" id="393765"/>
    <lineage>
        <taxon>Bacteria</taxon>
        <taxon>Pseudomonadati</taxon>
        <taxon>Pseudomonadota</taxon>
        <taxon>Gammaproteobacteria</taxon>
        <taxon>Chromatiales</taxon>
        <taxon>Sedimenticolaceae</taxon>
        <taxon>Candidatus Endoriftia</taxon>
    </lineage>
</organism>